<dbReference type="PROSITE" id="PS50268">
    <property type="entry name" value="CADHERIN_2"/>
    <property type="match status" value="1"/>
</dbReference>
<feature type="region of interest" description="Disordered" evidence="1">
    <location>
        <begin position="1876"/>
        <end position="2009"/>
    </location>
</feature>
<dbReference type="Gene3D" id="2.60.40.10">
    <property type="entry name" value="Immunoglobulins"/>
    <property type="match status" value="1"/>
</dbReference>
<proteinExistence type="predicted"/>
<name>A0ABT9Z3Z3_9BACI</name>
<reference evidence="5 6" key="1">
    <citation type="submission" date="2023-07" db="EMBL/GenBank/DDBJ databases">
        <title>Genomic Encyclopedia of Type Strains, Phase IV (KMG-IV): sequencing the most valuable type-strain genomes for metagenomic binning, comparative biology and taxonomic classification.</title>
        <authorList>
            <person name="Goeker M."/>
        </authorList>
    </citation>
    <scope>NUCLEOTIDE SEQUENCE [LARGE SCALE GENOMIC DNA]</scope>
    <source>
        <strain evidence="5 6">DSM 17723</strain>
    </source>
</reference>
<evidence type="ECO:0000259" key="3">
    <source>
        <dbReference type="PROSITE" id="PS50268"/>
    </source>
</evidence>
<gene>
    <name evidence="5" type="ORF">J2S02_003070</name>
</gene>
<organism evidence="5 6">
    <name type="scientific">Metabacillus niabensis</name>
    <dbReference type="NCBI Taxonomy" id="324854"/>
    <lineage>
        <taxon>Bacteria</taxon>
        <taxon>Bacillati</taxon>
        <taxon>Bacillota</taxon>
        <taxon>Bacilli</taxon>
        <taxon>Bacillales</taxon>
        <taxon>Bacillaceae</taxon>
        <taxon>Metabacillus</taxon>
    </lineage>
</organism>
<feature type="compositionally biased region" description="Basic and acidic residues" evidence="1">
    <location>
        <begin position="1975"/>
        <end position="1999"/>
    </location>
</feature>
<keyword evidence="2" id="KW-0812">Transmembrane</keyword>
<dbReference type="SUPFAM" id="SSF74853">
    <property type="entry name" value="Lamin A/C globular tail domain"/>
    <property type="match status" value="3"/>
</dbReference>
<keyword evidence="6" id="KW-1185">Reference proteome</keyword>
<feature type="compositionally biased region" description="Low complexity" evidence="1">
    <location>
        <begin position="96"/>
        <end position="121"/>
    </location>
</feature>
<feature type="compositionally biased region" description="Polar residues" evidence="1">
    <location>
        <begin position="45"/>
        <end position="61"/>
    </location>
</feature>
<dbReference type="SUPFAM" id="SSF56300">
    <property type="entry name" value="Metallo-dependent phosphatases"/>
    <property type="match status" value="1"/>
</dbReference>
<dbReference type="Pfam" id="PF00149">
    <property type="entry name" value="Metallophos"/>
    <property type="match status" value="1"/>
</dbReference>
<evidence type="ECO:0000313" key="6">
    <source>
        <dbReference type="Proteomes" id="UP001232245"/>
    </source>
</evidence>
<dbReference type="NCBIfam" id="TIGR01167">
    <property type="entry name" value="LPXTG_anchor"/>
    <property type="match status" value="1"/>
</dbReference>
<dbReference type="PANTHER" id="PTHR43143">
    <property type="entry name" value="METALLOPHOSPHOESTERASE, CALCINEURIN SUPERFAMILY"/>
    <property type="match status" value="1"/>
</dbReference>
<dbReference type="InterPro" id="IPR004843">
    <property type="entry name" value="Calcineurin-like_PHP"/>
</dbReference>
<keyword evidence="2" id="KW-1133">Transmembrane helix</keyword>
<dbReference type="Pfam" id="PF00932">
    <property type="entry name" value="LTD"/>
    <property type="match status" value="3"/>
</dbReference>
<dbReference type="PANTHER" id="PTHR43143:SF5">
    <property type="entry name" value="SECRETED PROTEIN"/>
    <property type="match status" value="1"/>
</dbReference>
<feature type="region of interest" description="Disordered" evidence="1">
    <location>
        <begin position="44"/>
        <end position="171"/>
    </location>
</feature>
<keyword evidence="2" id="KW-0472">Membrane</keyword>
<feature type="domain" description="LTD" evidence="4">
    <location>
        <begin position="720"/>
        <end position="892"/>
    </location>
</feature>
<evidence type="ECO:0000256" key="2">
    <source>
        <dbReference type="SAM" id="Phobius"/>
    </source>
</evidence>
<dbReference type="EMBL" id="JAUSTZ010000006">
    <property type="protein sequence ID" value="MDQ0226725.1"/>
    <property type="molecule type" value="Genomic_DNA"/>
</dbReference>
<feature type="transmembrane region" description="Helical" evidence="2">
    <location>
        <begin position="12"/>
        <end position="31"/>
    </location>
</feature>
<feature type="domain" description="LTD" evidence="4">
    <location>
        <begin position="455"/>
        <end position="590"/>
    </location>
</feature>
<feature type="compositionally biased region" description="Acidic residues" evidence="1">
    <location>
        <begin position="149"/>
        <end position="169"/>
    </location>
</feature>
<dbReference type="InterPro" id="IPR013783">
    <property type="entry name" value="Ig-like_fold"/>
</dbReference>
<feature type="domain" description="LTD" evidence="4">
    <location>
        <begin position="162"/>
        <end position="300"/>
    </location>
</feature>
<dbReference type="InterPro" id="IPR029052">
    <property type="entry name" value="Metallo-depent_PP-like"/>
</dbReference>
<feature type="transmembrane region" description="Helical" evidence="2">
    <location>
        <begin position="2019"/>
        <end position="2038"/>
    </location>
</feature>
<feature type="domain" description="Cadherin" evidence="3">
    <location>
        <begin position="1239"/>
        <end position="1348"/>
    </location>
</feature>
<evidence type="ECO:0000259" key="4">
    <source>
        <dbReference type="PROSITE" id="PS51841"/>
    </source>
</evidence>
<dbReference type="RefSeq" id="WP_233452133.1">
    <property type="nucleotide sequence ID" value="NZ_CADEPK010000029.1"/>
</dbReference>
<dbReference type="Gene3D" id="3.60.21.10">
    <property type="match status" value="1"/>
</dbReference>
<dbReference type="InterPro" id="IPR051918">
    <property type="entry name" value="STPP_CPPED1"/>
</dbReference>
<dbReference type="PROSITE" id="PS51841">
    <property type="entry name" value="LTD"/>
    <property type="match status" value="3"/>
</dbReference>
<dbReference type="InterPro" id="IPR001322">
    <property type="entry name" value="Lamin_tail_dom"/>
</dbReference>
<evidence type="ECO:0000256" key="1">
    <source>
        <dbReference type="SAM" id="MobiDB-lite"/>
    </source>
</evidence>
<evidence type="ECO:0000313" key="5">
    <source>
        <dbReference type="EMBL" id="MDQ0226725.1"/>
    </source>
</evidence>
<dbReference type="Proteomes" id="UP001232245">
    <property type="component" value="Unassembled WGS sequence"/>
</dbReference>
<dbReference type="InterPro" id="IPR036415">
    <property type="entry name" value="Lamin_tail_dom_sf"/>
</dbReference>
<protein>
    <submittedName>
        <fullName evidence="5">LPXTG-motif cell wall-anchored protein</fullName>
    </submittedName>
</protein>
<comment type="caution">
    <text evidence="5">The sequence shown here is derived from an EMBL/GenBank/DDBJ whole genome shotgun (WGS) entry which is preliminary data.</text>
</comment>
<sequence length="2045" mass="227812">MIKHDVRLRCKRIFILTCMVTIIFSNFMTFIPAKKTFAEELNVEANPSSTGNEQQPTSTDLNLEEKSNQDATEEESPTGGQTAEQPVPEEEPVPIEEPLQENNQTEQPQQENTAQEEAPANVQEEGATNTQEEVPTSAPEEKPQLETPTQEETEATELEVQEEPSIESEDFNKNAHLLITEISPNSKGTDNFEYFEVYNNTNQPLSLANYTFLYRYTDSGEEKVFQVPATTIDPQETLVFWFNNAGLSLDDFNNHFGTQLTSEQVVEYKDVFPGFANGGNRAAVIKDKDGNEITAATYLPNETDNTGLVVQYKYAPAKTEMEKLQVLAAPSPGAIENTQVPAKTVELPEIPADTEPPVISHNAVTEGKALQPLKIEANVTDDHFVHNVTLHIKAEGENEFIQIPMTKSTENESTFTVEIPGTEVQGNIVYYIEATDGTNSSKTDEYLVKIETPQETYSNQPLLITELSPNSAGGGTDYYEFFELYNNTNQPLALTNYSFVYKYTDTGSEVVFQVPATTIEPQETLVLWFNNGNRTLQQFNENYGTNLPAEQVIEYTDTAFPGFANGGNRAIVIKDNNGTELVSAAYLGNENDNTGADIHYLFSTEGTEMVKYRVLSPPTPGVIDSVQVPTKPIEIDEQPKDVEAPVITHTPIKSGEAYAPIVVEATVTDDKAVPFVTLHYKKASDDSFTALSMSVSADTGNYSAVIPGTKVDESITYYIEASDGINSAKTDEYVVEVKKEEVDYTKIPKFLVTEVVPDSENVGSADGYEFIEIYNNTDKDISFKDYKIQYRYGTDPASDVVWPSIPDDVVIPAQDTLVFWIINSQNTEQTVADFNANYGTNLVENEDIVRIYSDGMANGSTRGLVVATNTKEEISVSYYNEVANVDDTVPNKGIVYKYPEDGSTQSIKVSAGTEAATPGAVESFQVPKQPIHIEDDSVAPTVINKTKVTEVEETEDIEIAAEANDNVGVKSVTLYYRTNDQEQFTQTLLSLDSETQLYKNMIYASDLIAKQSVEYYFVVSDGVNETKSDTYQIDIKSKNDDSDIRLNVKDNDILSGTKIIKGTSKEETPDDVKLFIDEAEVQAGAYKSLETQAYFALEVNGLNTYFKNAVTMGEDVLYLMDKDWLSHWKTFTIPVDADRLQLGENTLTVRAGNKASPFQLEESEENRDDYTIRNVRLILADGTVLRDPAKSDPTKVYDMGDDGTYRPFEDFTFMISEEHTHAKTYAWDTTKVADGKHIVKAQDRDNEVTSTIFVDNTAPQVKTTVEEGKEYKGAFTIDTDVTDEIAGVNTVQVLLDNEQITVPYETASSQLTPGEHTLTVVAEDKVGNVTEEVVKFSVNNENPSLPELISPADSLTTPVDGDAKLKVKVTDPTNDALDVTFYKGYQYDVADKNHVKAFKNANDIEPPSVMVPDGEESFTSDDISLVAEKDGEYLTTNSDTQFPYHRFDVTVDESVDENDKIELSWTGHSLEGRKVSMYAWNHQTNKWDLITYNIAGKEDFELRGNVTVNEYVKDSKINVLVQDEIPSSPDEYDYTFVWMSDTQYYSESYPYIFEKQTNWIAEKQEEMKIKYVFHTGDLVDESGKPEQWQYADQYMKVLDDNNIPYGVLAGNHDVDQLSNDYTEYYKWFGEDRFAEKDYYGESYKNNRGHYDLISANGNDFIMVYMGWGVEAEDLQWMNQVLSEYPDRKAILNFHEYLLVSGNRSPIGETIYKEVVEKNPNVIAVLSGHYHDSETLVSEIDDNGDGVADREVYQMLGDYQGGPEGGQGYMKLLHFDQDNNRIIVNTYSPYLDDYNFYDPAEFPGKDEMIINLDLQVDKKQVATDYFTVNVKTDEEIGKQENVASGSTAEVTWEGLTEKQTYSWYVIAEDDYTGTSESPIWSFTKGKNEQPNPGNGEEKPGDGENPPGNGGEKPGNGENPPGNGEEKPGNGENPPGNGEEKPGNGENPPGNGEEKPGNGENPPGNGEEKPNNGGITPDKDGDTRGNDDKTPTGNSGEKERPSIGQEQNGLNILPNTATSNFTFLLIGMIIFAAGVAFMIIRKREKSI</sequence>
<accession>A0ABT9Z3Z3</accession>
<dbReference type="InterPro" id="IPR002126">
    <property type="entry name" value="Cadherin-like_dom"/>
</dbReference>
<dbReference type="Gene3D" id="2.60.40.1260">
    <property type="entry name" value="Lamin Tail domain"/>
    <property type="match status" value="3"/>
</dbReference>